<feature type="transmembrane region" description="Helical" evidence="5">
    <location>
        <begin position="99"/>
        <end position="119"/>
    </location>
</feature>
<evidence type="ECO:0000256" key="4">
    <source>
        <dbReference type="ARBA" id="ARBA00023136"/>
    </source>
</evidence>
<dbReference type="SUPFAM" id="SSF103473">
    <property type="entry name" value="MFS general substrate transporter"/>
    <property type="match status" value="1"/>
</dbReference>
<feature type="transmembrane region" description="Helical" evidence="5">
    <location>
        <begin position="424"/>
        <end position="446"/>
    </location>
</feature>
<evidence type="ECO:0000313" key="8">
    <source>
        <dbReference type="Proteomes" id="UP000198589"/>
    </source>
</evidence>
<feature type="domain" description="Major facilitator superfamily (MFS) profile" evidence="6">
    <location>
        <begin position="246"/>
        <end position="460"/>
    </location>
</feature>
<dbReference type="Pfam" id="PF13347">
    <property type="entry name" value="MFS_2"/>
    <property type="match status" value="1"/>
</dbReference>
<proteinExistence type="predicted"/>
<dbReference type="InterPro" id="IPR039672">
    <property type="entry name" value="MFS_2"/>
</dbReference>
<evidence type="ECO:0000256" key="2">
    <source>
        <dbReference type="ARBA" id="ARBA00022692"/>
    </source>
</evidence>
<keyword evidence="8" id="KW-1185">Reference proteome</keyword>
<dbReference type="GO" id="GO:0008643">
    <property type="term" value="P:carbohydrate transport"/>
    <property type="evidence" value="ECO:0007669"/>
    <property type="project" value="InterPro"/>
</dbReference>
<evidence type="ECO:0000256" key="3">
    <source>
        <dbReference type="ARBA" id="ARBA00022989"/>
    </source>
</evidence>
<dbReference type="AlphaFoldDB" id="A0A1I2CGL1"/>
<evidence type="ECO:0000256" key="1">
    <source>
        <dbReference type="ARBA" id="ARBA00004651"/>
    </source>
</evidence>
<evidence type="ECO:0000259" key="6">
    <source>
        <dbReference type="PROSITE" id="PS50850"/>
    </source>
</evidence>
<name>A0A1I2CGL1_9ACTN</name>
<dbReference type="STRING" id="1798228.SAMN05216574_10571"/>
<feature type="transmembrane region" description="Helical" evidence="5">
    <location>
        <begin position="125"/>
        <end position="148"/>
    </location>
</feature>
<dbReference type="GO" id="GO:0005886">
    <property type="term" value="C:plasma membrane"/>
    <property type="evidence" value="ECO:0007669"/>
    <property type="project" value="UniProtKB-SubCell"/>
</dbReference>
<dbReference type="InterPro" id="IPR020846">
    <property type="entry name" value="MFS_dom"/>
</dbReference>
<accession>A0A1I2CGL1</accession>
<keyword evidence="2 5" id="KW-0812">Transmembrane</keyword>
<comment type="subcellular location">
    <subcellularLocation>
        <location evidence="1">Cell membrane</location>
        <topology evidence="1">Multi-pass membrane protein</topology>
    </subcellularLocation>
</comment>
<dbReference type="PANTHER" id="PTHR11328:SF24">
    <property type="entry name" value="MAJOR FACILITATOR SUPERFAMILY (MFS) PROFILE DOMAIN-CONTAINING PROTEIN"/>
    <property type="match status" value="1"/>
</dbReference>
<evidence type="ECO:0000313" key="7">
    <source>
        <dbReference type="EMBL" id="SFE67451.1"/>
    </source>
</evidence>
<dbReference type="CDD" id="cd17332">
    <property type="entry name" value="MFS_MelB_like"/>
    <property type="match status" value="1"/>
</dbReference>
<gene>
    <name evidence="7" type="ORF">SAMN05216574_10571</name>
</gene>
<feature type="transmembrane region" description="Helical" evidence="5">
    <location>
        <begin position="169"/>
        <end position="191"/>
    </location>
</feature>
<protein>
    <submittedName>
        <fullName evidence="7">Na+/melibiose symporter</fullName>
    </submittedName>
</protein>
<dbReference type="InterPro" id="IPR036259">
    <property type="entry name" value="MFS_trans_sf"/>
</dbReference>
<sequence length="460" mass="47517">MTRREARRYGADLVTAVSPGPRLTRGTHVGYAMGSIGTAAFGTVPGLLLLYYLTDVLGVAAGIAGLVVFLPKAWDVVLNPWIGSRSDRTQSRWGPRRPWMLAGGLTLPLLFVLVFAGPGAPPGLAAVWVAVTFLLAATAYGCFQVPYVAQPAEITDDPGERSTLMSWRVAALALGILLAGAGAPAVVDAFGDGRSGYLAMAVFVAVLLALGMLGAVAGTRRAPTLTRVRSEGRLGATLRLAWASRPFRVLLVGFVVQALGIGVMLAGVPYYSRQVLGDEAAGTLLFGALVGPAILVMPLWLRVSRRLGKRTGLLAASALFVAGAALLVVVPSGGTAVALPLVVLVGLGYAGMQMFPLSMLPDVIAADEGSSGERRAGVFTGVWTAAETLGLAIGPGLLGLLLAVAGYVSSTGDVVVAQSDPAVLAVRLGFSVLPALFVLASLPVLARYRLEPADQETIRA</sequence>
<dbReference type="PROSITE" id="PS50850">
    <property type="entry name" value="MFS"/>
    <property type="match status" value="1"/>
</dbReference>
<feature type="transmembrane region" description="Helical" evidence="5">
    <location>
        <begin position="197"/>
        <end position="219"/>
    </location>
</feature>
<feature type="transmembrane region" description="Helical" evidence="5">
    <location>
        <begin position="336"/>
        <end position="355"/>
    </location>
</feature>
<dbReference type="PANTHER" id="PTHR11328">
    <property type="entry name" value="MAJOR FACILITATOR SUPERFAMILY DOMAIN-CONTAINING PROTEIN"/>
    <property type="match status" value="1"/>
</dbReference>
<dbReference type="EMBL" id="FOND01000005">
    <property type="protein sequence ID" value="SFE67451.1"/>
    <property type="molecule type" value="Genomic_DNA"/>
</dbReference>
<dbReference type="Gene3D" id="1.20.1250.20">
    <property type="entry name" value="MFS general substrate transporter like domains"/>
    <property type="match status" value="2"/>
</dbReference>
<reference evidence="8" key="1">
    <citation type="submission" date="2016-10" db="EMBL/GenBank/DDBJ databases">
        <authorList>
            <person name="Varghese N."/>
            <person name="Submissions S."/>
        </authorList>
    </citation>
    <scope>NUCLEOTIDE SEQUENCE [LARGE SCALE GENOMIC DNA]</scope>
    <source>
        <strain evidence="8">DSM 46838</strain>
    </source>
</reference>
<feature type="transmembrane region" description="Helical" evidence="5">
    <location>
        <begin position="376"/>
        <end position="404"/>
    </location>
</feature>
<organism evidence="7 8">
    <name type="scientific">Blastococcus tunisiensis</name>
    <dbReference type="NCBI Taxonomy" id="1798228"/>
    <lineage>
        <taxon>Bacteria</taxon>
        <taxon>Bacillati</taxon>
        <taxon>Actinomycetota</taxon>
        <taxon>Actinomycetes</taxon>
        <taxon>Geodermatophilales</taxon>
        <taxon>Geodermatophilaceae</taxon>
        <taxon>Blastococcus</taxon>
    </lineage>
</organism>
<keyword evidence="4 5" id="KW-0472">Membrane</keyword>
<dbReference type="GO" id="GO:0015293">
    <property type="term" value="F:symporter activity"/>
    <property type="evidence" value="ECO:0007669"/>
    <property type="project" value="InterPro"/>
</dbReference>
<feature type="transmembrane region" description="Helical" evidence="5">
    <location>
        <begin position="31"/>
        <end position="53"/>
    </location>
</feature>
<evidence type="ECO:0000256" key="5">
    <source>
        <dbReference type="SAM" id="Phobius"/>
    </source>
</evidence>
<keyword evidence="3 5" id="KW-1133">Transmembrane helix</keyword>
<feature type="transmembrane region" description="Helical" evidence="5">
    <location>
        <begin position="249"/>
        <end position="271"/>
    </location>
</feature>
<feature type="transmembrane region" description="Helical" evidence="5">
    <location>
        <begin position="59"/>
        <end position="78"/>
    </location>
</feature>
<feature type="transmembrane region" description="Helical" evidence="5">
    <location>
        <begin position="283"/>
        <end position="301"/>
    </location>
</feature>
<dbReference type="Proteomes" id="UP000198589">
    <property type="component" value="Unassembled WGS sequence"/>
</dbReference>